<dbReference type="AlphaFoldDB" id="W9YH92"/>
<sequence length="146" mass="16232">MHSLQNYGTTQSTYDGNAYSYSSTYHNGNLKVYAHHPMPPKADGGPSEYYMAQLRGIDMTHNVDSFRDAATAFRNARDLGKLHRDDFIERANQVARRQPAGCASTTSTRERSSLSVLQEDQSDTSADELALSRSARKRSRLAPAES</sequence>
<organism evidence="2 3">
    <name type="scientific">Capronia coronata CBS 617.96</name>
    <dbReference type="NCBI Taxonomy" id="1182541"/>
    <lineage>
        <taxon>Eukaryota</taxon>
        <taxon>Fungi</taxon>
        <taxon>Dikarya</taxon>
        <taxon>Ascomycota</taxon>
        <taxon>Pezizomycotina</taxon>
        <taxon>Eurotiomycetes</taxon>
        <taxon>Chaetothyriomycetidae</taxon>
        <taxon>Chaetothyriales</taxon>
        <taxon>Herpotrichiellaceae</taxon>
        <taxon>Capronia</taxon>
    </lineage>
</organism>
<dbReference type="RefSeq" id="XP_007724642.1">
    <property type="nucleotide sequence ID" value="XM_007726452.1"/>
</dbReference>
<gene>
    <name evidence="2" type="ORF">A1O1_05567</name>
</gene>
<dbReference type="STRING" id="1182541.W9YH92"/>
<dbReference type="HOGENOM" id="CLU_1777195_0_0_1"/>
<evidence type="ECO:0000313" key="2">
    <source>
        <dbReference type="EMBL" id="EXJ88636.1"/>
    </source>
</evidence>
<name>W9YH92_9EURO</name>
<dbReference type="EMBL" id="AMWN01000004">
    <property type="protein sequence ID" value="EXJ88636.1"/>
    <property type="molecule type" value="Genomic_DNA"/>
</dbReference>
<dbReference type="eggNOG" id="ENOG502SJYB">
    <property type="taxonomic scope" value="Eukaryota"/>
</dbReference>
<protein>
    <submittedName>
        <fullName evidence="2">Uncharacterized protein</fullName>
    </submittedName>
</protein>
<reference evidence="2 3" key="1">
    <citation type="submission" date="2013-03" db="EMBL/GenBank/DDBJ databases">
        <title>The Genome Sequence of Capronia coronata CBS 617.96.</title>
        <authorList>
            <consortium name="The Broad Institute Genomics Platform"/>
            <person name="Cuomo C."/>
            <person name="de Hoog S."/>
            <person name="Gorbushina A."/>
            <person name="Walker B."/>
            <person name="Young S.K."/>
            <person name="Zeng Q."/>
            <person name="Gargeya S."/>
            <person name="Fitzgerald M."/>
            <person name="Haas B."/>
            <person name="Abouelleil A."/>
            <person name="Allen A.W."/>
            <person name="Alvarado L."/>
            <person name="Arachchi H.M."/>
            <person name="Berlin A.M."/>
            <person name="Chapman S.B."/>
            <person name="Gainer-Dewar J."/>
            <person name="Goldberg J."/>
            <person name="Griggs A."/>
            <person name="Gujja S."/>
            <person name="Hansen M."/>
            <person name="Howarth C."/>
            <person name="Imamovic A."/>
            <person name="Ireland A."/>
            <person name="Larimer J."/>
            <person name="McCowan C."/>
            <person name="Murphy C."/>
            <person name="Pearson M."/>
            <person name="Poon T.W."/>
            <person name="Priest M."/>
            <person name="Roberts A."/>
            <person name="Saif S."/>
            <person name="Shea T."/>
            <person name="Sisk P."/>
            <person name="Sykes S."/>
            <person name="Wortman J."/>
            <person name="Nusbaum C."/>
            <person name="Birren B."/>
        </authorList>
    </citation>
    <scope>NUCLEOTIDE SEQUENCE [LARGE SCALE GENOMIC DNA]</scope>
    <source>
        <strain evidence="2 3">CBS 617.96</strain>
    </source>
</reference>
<keyword evidence="3" id="KW-1185">Reference proteome</keyword>
<feature type="region of interest" description="Disordered" evidence="1">
    <location>
        <begin position="93"/>
        <end position="146"/>
    </location>
</feature>
<accession>W9YH92</accession>
<evidence type="ECO:0000313" key="3">
    <source>
        <dbReference type="Proteomes" id="UP000019484"/>
    </source>
</evidence>
<evidence type="ECO:0000256" key="1">
    <source>
        <dbReference type="SAM" id="MobiDB-lite"/>
    </source>
</evidence>
<dbReference type="Proteomes" id="UP000019484">
    <property type="component" value="Unassembled WGS sequence"/>
</dbReference>
<dbReference type="GeneID" id="19160441"/>
<dbReference type="OrthoDB" id="5393196at2759"/>
<proteinExistence type="predicted"/>
<comment type="caution">
    <text evidence="2">The sequence shown here is derived from an EMBL/GenBank/DDBJ whole genome shotgun (WGS) entry which is preliminary data.</text>
</comment>